<dbReference type="EMBL" id="BAAANY010000004">
    <property type="protein sequence ID" value="GAA1663719.1"/>
    <property type="molecule type" value="Genomic_DNA"/>
</dbReference>
<organism evidence="2 3">
    <name type="scientific">Fodinicola feengrottensis</name>
    <dbReference type="NCBI Taxonomy" id="435914"/>
    <lineage>
        <taxon>Bacteria</taxon>
        <taxon>Bacillati</taxon>
        <taxon>Actinomycetota</taxon>
        <taxon>Actinomycetes</taxon>
        <taxon>Mycobacteriales</taxon>
        <taxon>Fodinicola</taxon>
    </lineage>
</organism>
<feature type="domain" description="N-acetyltransferase" evidence="1">
    <location>
        <begin position="1"/>
        <end position="152"/>
    </location>
</feature>
<dbReference type="Proteomes" id="UP001500618">
    <property type="component" value="Unassembled WGS sequence"/>
</dbReference>
<evidence type="ECO:0000313" key="3">
    <source>
        <dbReference type="Proteomes" id="UP001500618"/>
    </source>
</evidence>
<dbReference type="PROSITE" id="PS51186">
    <property type="entry name" value="GNAT"/>
    <property type="match status" value="1"/>
</dbReference>
<reference evidence="2 3" key="1">
    <citation type="journal article" date="2019" name="Int. J. Syst. Evol. Microbiol.">
        <title>The Global Catalogue of Microorganisms (GCM) 10K type strain sequencing project: providing services to taxonomists for standard genome sequencing and annotation.</title>
        <authorList>
            <consortium name="The Broad Institute Genomics Platform"/>
            <consortium name="The Broad Institute Genome Sequencing Center for Infectious Disease"/>
            <person name="Wu L."/>
            <person name="Ma J."/>
        </authorList>
    </citation>
    <scope>NUCLEOTIDE SEQUENCE [LARGE SCALE GENOMIC DNA]</scope>
    <source>
        <strain evidence="2 3">JCM 14718</strain>
    </source>
</reference>
<name>A0ABN2G1H6_9ACTN</name>
<proteinExistence type="predicted"/>
<dbReference type="RefSeq" id="WP_344307800.1">
    <property type="nucleotide sequence ID" value="NZ_BAAANY010000004.1"/>
</dbReference>
<sequence length="159" mass="16937">MTESAAEAPAPAAASVFVTDHPADEDVALISAGLDDLNVRETGIDDRRPLAVLARDPESKRVVGGLSGRTSLGLLFVDLFYLPAGLRGAGLGSEILRQAEEEARRRGCRAGVLYTISFQAPAFYVARGWRVFGEVPCDPPGTSRVFLTKELYDATGDLG</sequence>
<gene>
    <name evidence="2" type="ORF">GCM10009765_11460</name>
</gene>
<dbReference type="Gene3D" id="3.40.630.30">
    <property type="match status" value="1"/>
</dbReference>
<protein>
    <recommendedName>
        <fullName evidence="1">N-acetyltransferase domain-containing protein</fullName>
    </recommendedName>
</protein>
<keyword evidence="3" id="KW-1185">Reference proteome</keyword>
<dbReference type="CDD" id="cd04301">
    <property type="entry name" value="NAT_SF"/>
    <property type="match status" value="1"/>
</dbReference>
<comment type="caution">
    <text evidence="2">The sequence shown here is derived from an EMBL/GenBank/DDBJ whole genome shotgun (WGS) entry which is preliminary data.</text>
</comment>
<accession>A0ABN2G1H6</accession>
<evidence type="ECO:0000259" key="1">
    <source>
        <dbReference type="PROSITE" id="PS51186"/>
    </source>
</evidence>
<dbReference type="InterPro" id="IPR000182">
    <property type="entry name" value="GNAT_dom"/>
</dbReference>
<dbReference type="InterPro" id="IPR016181">
    <property type="entry name" value="Acyl_CoA_acyltransferase"/>
</dbReference>
<evidence type="ECO:0000313" key="2">
    <source>
        <dbReference type="EMBL" id="GAA1663719.1"/>
    </source>
</evidence>
<dbReference type="SUPFAM" id="SSF55729">
    <property type="entry name" value="Acyl-CoA N-acyltransferases (Nat)"/>
    <property type="match status" value="1"/>
</dbReference>
<dbReference type="Pfam" id="PF00583">
    <property type="entry name" value="Acetyltransf_1"/>
    <property type="match status" value="1"/>
</dbReference>